<gene>
    <name evidence="11" type="primary">fliR</name>
    <name evidence="11" type="ORF">H8E41_02975</name>
</gene>
<reference evidence="11 12" key="1">
    <citation type="submission" date="2020-08" db="EMBL/GenBank/DDBJ databases">
        <title>Bridging the membrane lipid divide: bacteria of the FCB group superphylum have the potential to synthesize archaeal ether lipids.</title>
        <authorList>
            <person name="Villanueva L."/>
            <person name="Von Meijenfeldt F.A.B."/>
            <person name="Westbye A.B."/>
            <person name="Yadav S."/>
            <person name="Hopmans E.C."/>
            <person name="Dutilh B.E."/>
            <person name="Sinninghe Damste J.S."/>
        </authorList>
    </citation>
    <scope>NUCLEOTIDE SEQUENCE [LARGE SCALE GENOMIC DNA]</scope>
    <source>
        <strain evidence="11">NIOZ-UU47</strain>
    </source>
</reference>
<accession>A0A8J6NCJ5</accession>
<dbReference type="NCBIfam" id="TIGR01400">
    <property type="entry name" value="fliR"/>
    <property type="match status" value="1"/>
</dbReference>
<feature type="transmembrane region" description="Helical" evidence="10">
    <location>
        <begin position="73"/>
        <end position="95"/>
    </location>
</feature>
<keyword evidence="11" id="KW-0282">Flagellum</keyword>
<keyword evidence="7 10" id="KW-0472">Membrane</keyword>
<comment type="similarity">
    <text evidence="2 10">Belongs to the FliR/MopE/SpaR family.</text>
</comment>
<dbReference type="EMBL" id="JACNJZ010000058">
    <property type="protein sequence ID" value="MBC8316840.1"/>
    <property type="molecule type" value="Genomic_DNA"/>
</dbReference>
<evidence type="ECO:0000256" key="4">
    <source>
        <dbReference type="ARBA" id="ARBA00022475"/>
    </source>
</evidence>
<keyword evidence="11" id="KW-0966">Cell projection</keyword>
<evidence type="ECO:0000256" key="7">
    <source>
        <dbReference type="ARBA" id="ARBA00023136"/>
    </source>
</evidence>
<comment type="subcellular location">
    <subcellularLocation>
        <location evidence="10">Cell membrane</location>
        <topology evidence="10">Multi-pass membrane protein</topology>
    </subcellularLocation>
    <subcellularLocation>
        <location evidence="10">Bacterial flagellum basal body</location>
    </subcellularLocation>
</comment>
<evidence type="ECO:0000313" key="11">
    <source>
        <dbReference type="EMBL" id="MBC8316840.1"/>
    </source>
</evidence>
<evidence type="ECO:0000256" key="9">
    <source>
        <dbReference type="NCBIfam" id="TIGR01400"/>
    </source>
</evidence>
<evidence type="ECO:0000256" key="3">
    <source>
        <dbReference type="ARBA" id="ARBA00021717"/>
    </source>
</evidence>
<feature type="transmembrane region" description="Helical" evidence="10">
    <location>
        <begin position="6"/>
        <end position="31"/>
    </location>
</feature>
<feature type="transmembrane region" description="Helical" evidence="10">
    <location>
        <begin position="131"/>
        <end position="150"/>
    </location>
</feature>
<comment type="function">
    <text evidence="1 10">Role in flagellar biosynthesis.</text>
</comment>
<evidence type="ECO:0000256" key="5">
    <source>
        <dbReference type="ARBA" id="ARBA00022692"/>
    </source>
</evidence>
<sequence>MVDPALLNWTISQFLTVIIIMIRVGPLLFFMPVIGSTSVPSQVKILVTVAIAMILAPTVPVNISSLPETTLGFAIFVLSEICFAGTLAVFARMIFAAVQVAGQMVGIQMGMGMAGVMDPQSGTQVSMIGQFWYIIAILIFLSINGHHIFFRTLADSYSWVRPGTLILSQASYEGMMQGVSHMFVLSVKIMAPASAAVFFSHVAMGIIAKTVPQIPILIVGMPLNIGVGLIFVGLSLAYFFPLMLTQFEMLGRLLPRLAMGLGG</sequence>
<keyword evidence="5 10" id="KW-0812">Transmembrane</keyword>
<name>A0A8J6NCJ5_9BACT</name>
<protein>
    <recommendedName>
        <fullName evidence="3 9">Flagellar biosynthetic protein FliR</fullName>
    </recommendedName>
</protein>
<dbReference type="InterPro" id="IPR002010">
    <property type="entry name" value="T3SS_IM_R"/>
</dbReference>
<dbReference type="PRINTS" id="PR00953">
    <property type="entry name" value="TYPE3IMRPROT"/>
</dbReference>
<dbReference type="Pfam" id="PF01311">
    <property type="entry name" value="Bac_export_1"/>
    <property type="match status" value="1"/>
</dbReference>
<evidence type="ECO:0000256" key="10">
    <source>
        <dbReference type="RuleBase" id="RU362071"/>
    </source>
</evidence>
<evidence type="ECO:0000256" key="6">
    <source>
        <dbReference type="ARBA" id="ARBA00022989"/>
    </source>
</evidence>
<dbReference type="GO" id="GO:0044780">
    <property type="term" value="P:bacterial-type flagellum assembly"/>
    <property type="evidence" value="ECO:0007669"/>
    <property type="project" value="UniProtKB-UniRule"/>
</dbReference>
<keyword evidence="8 10" id="KW-0975">Bacterial flagellum</keyword>
<evidence type="ECO:0000256" key="1">
    <source>
        <dbReference type="ARBA" id="ARBA00002578"/>
    </source>
</evidence>
<organism evidence="11 12">
    <name type="scientific">Candidatus Desulfobia pelagia</name>
    <dbReference type="NCBI Taxonomy" id="2841692"/>
    <lineage>
        <taxon>Bacteria</taxon>
        <taxon>Pseudomonadati</taxon>
        <taxon>Thermodesulfobacteriota</taxon>
        <taxon>Desulfobulbia</taxon>
        <taxon>Desulfobulbales</taxon>
        <taxon>Desulfobulbaceae</taxon>
        <taxon>Candidatus Desulfobia</taxon>
    </lineage>
</organism>
<evidence type="ECO:0000313" key="12">
    <source>
        <dbReference type="Proteomes" id="UP000614424"/>
    </source>
</evidence>
<feature type="transmembrane region" description="Helical" evidence="10">
    <location>
        <begin position="182"/>
        <end position="204"/>
    </location>
</feature>
<proteinExistence type="inferred from homology"/>
<dbReference type="Proteomes" id="UP000614424">
    <property type="component" value="Unassembled WGS sequence"/>
</dbReference>
<feature type="transmembrane region" description="Helical" evidence="10">
    <location>
        <begin position="43"/>
        <end position="61"/>
    </location>
</feature>
<evidence type="ECO:0000256" key="8">
    <source>
        <dbReference type="ARBA" id="ARBA00023143"/>
    </source>
</evidence>
<evidence type="ECO:0000256" key="2">
    <source>
        <dbReference type="ARBA" id="ARBA00009772"/>
    </source>
</evidence>
<dbReference type="InterPro" id="IPR006303">
    <property type="entry name" value="FliR"/>
</dbReference>
<dbReference type="PANTHER" id="PTHR30065:SF1">
    <property type="entry name" value="SURFACE PRESENTATION OF ANTIGENS PROTEIN SPAR"/>
    <property type="match status" value="1"/>
</dbReference>
<keyword evidence="11" id="KW-0969">Cilium</keyword>
<dbReference type="GO" id="GO:0009425">
    <property type="term" value="C:bacterial-type flagellum basal body"/>
    <property type="evidence" value="ECO:0007669"/>
    <property type="project" value="UniProtKB-SubCell"/>
</dbReference>
<dbReference type="AlphaFoldDB" id="A0A8J6NCJ5"/>
<dbReference type="PANTHER" id="PTHR30065">
    <property type="entry name" value="FLAGELLAR BIOSYNTHETIC PROTEIN FLIR"/>
    <property type="match status" value="1"/>
</dbReference>
<feature type="transmembrane region" description="Helical" evidence="10">
    <location>
        <begin position="216"/>
        <end position="240"/>
    </location>
</feature>
<keyword evidence="4 10" id="KW-1003">Cell membrane</keyword>
<dbReference type="GO" id="GO:0005886">
    <property type="term" value="C:plasma membrane"/>
    <property type="evidence" value="ECO:0007669"/>
    <property type="project" value="UniProtKB-SubCell"/>
</dbReference>
<comment type="caution">
    <text evidence="11">The sequence shown here is derived from an EMBL/GenBank/DDBJ whole genome shotgun (WGS) entry which is preliminary data.</text>
</comment>
<keyword evidence="6 10" id="KW-1133">Transmembrane helix</keyword>
<dbReference type="GO" id="GO:0006605">
    <property type="term" value="P:protein targeting"/>
    <property type="evidence" value="ECO:0007669"/>
    <property type="project" value="UniProtKB-UniRule"/>
</dbReference>